<evidence type="ECO:0000313" key="2">
    <source>
        <dbReference type="Proteomes" id="UP000233722"/>
    </source>
</evidence>
<evidence type="ECO:0000313" key="1">
    <source>
        <dbReference type="EMBL" id="PKU93238.1"/>
    </source>
</evidence>
<name>A0A2N3QNI5_9BIFI</name>
<gene>
    <name evidence="1" type="ORF">CQR45_1768</name>
</gene>
<organism evidence="1 2">
    <name type="scientific">Bifidobacterium pseudolongum subsp. globosum</name>
    <dbReference type="NCBI Taxonomy" id="1690"/>
    <lineage>
        <taxon>Bacteria</taxon>
        <taxon>Bacillati</taxon>
        <taxon>Actinomycetota</taxon>
        <taxon>Actinomycetes</taxon>
        <taxon>Bifidobacteriales</taxon>
        <taxon>Bifidobacteriaceae</taxon>
        <taxon>Bifidobacterium</taxon>
    </lineage>
</organism>
<dbReference type="RefSeq" id="WP_101431149.1">
    <property type="nucleotide sequence ID" value="NZ_PCHA01000037.1"/>
</dbReference>
<comment type="caution">
    <text evidence="1">The sequence shown here is derived from an EMBL/GenBank/DDBJ whole genome shotgun (WGS) entry which is preliminary data.</text>
</comment>
<accession>A0A2N3QNI5</accession>
<dbReference type="EMBL" id="PCHA01000037">
    <property type="protein sequence ID" value="PKU93238.1"/>
    <property type="molecule type" value="Genomic_DNA"/>
</dbReference>
<dbReference type="Proteomes" id="UP000233722">
    <property type="component" value="Unassembled WGS sequence"/>
</dbReference>
<reference evidence="1 2" key="1">
    <citation type="submission" date="2017-10" db="EMBL/GenBank/DDBJ databases">
        <title>Bifidobacterium genomics.</title>
        <authorList>
            <person name="Lugli G.A."/>
            <person name="Milani C."/>
            <person name="Mancabelli L."/>
        </authorList>
    </citation>
    <scope>NUCLEOTIDE SEQUENCE [LARGE SCALE GENOMIC DNA]</scope>
    <source>
        <strain evidence="1 2">1747B</strain>
    </source>
</reference>
<proteinExistence type="predicted"/>
<dbReference type="AlphaFoldDB" id="A0A2N3QNI5"/>
<protein>
    <submittedName>
        <fullName evidence="1">Uncharacterized protein</fullName>
    </submittedName>
</protein>
<sequence length="184" mass="20761">MNSDNLPTPLFEHPLHALLTDLGFADGDATFDITEQDGTTTVSLRAPTGYTLEIPLPHDPDPANQLTAIRNELNMLLMGEYDLDKAAEQVIGLGCGNPQGWREMMAYTLVWVATQIARVDENGDALCKLMRLDPYTMSREDFLRGMWRSLLGGGRSILFTLIDEYLNVNDREFTRWPTPRDKEN</sequence>